<protein>
    <recommendedName>
        <fullName evidence="4">DUF559 domain-containing protein</fullName>
    </recommendedName>
</protein>
<dbReference type="EMBL" id="CP038436">
    <property type="protein sequence ID" value="QBX54480.1"/>
    <property type="molecule type" value="Genomic_DNA"/>
</dbReference>
<evidence type="ECO:0000313" key="2">
    <source>
        <dbReference type="EMBL" id="QBX54480.1"/>
    </source>
</evidence>
<evidence type="ECO:0000256" key="1">
    <source>
        <dbReference type="SAM" id="MobiDB-lite"/>
    </source>
</evidence>
<sequence length="333" mass="37027">MDEHRWASWQPRPHGLIAPVGLDPAGRLGPTRNQARGPRWRQTSSGRYVPATADATAVHQRILEQGTRIRDWGAVTGWAGLRWRGARFFEGSTFPDGEELPVPLVIGSACLRPDARVSISSEQLAPRERELVDGIWVATAERALFDEVRRHGQHRQAVVDIEMAVAAGLLTMVQFRDYIAGRQAWTGVGLAREAAAVAGLGCRTPQEVRMALVWILDAGLPRPMCNAPVFDLEGHLLAIVDLLDVEAECVGEYQGADHKDGAHHRRDVAREQRLRDAGLECFEVVGGDLADRDLVVERMLAARQRSAFRPLAERRWTLEQPSWWAAWAAERGL</sequence>
<dbReference type="OrthoDB" id="3771067at2"/>
<dbReference type="AlphaFoldDB" id="A0A4P7ICX3"/>
<accession>A0A4P7ICX3</accession>
<keyword evidence="3" id="KW-1185">Reference proteome</keyword>
<reference evidence="2 3" key="1">
    <citation type="submission" date="2019-03" db="EMBL/GenBank/DDBJ databases">
        <title>Three New Species of Nocardioides, Nocardioides euryhalodurans sp. nov., Nocardioides seonyuensis sp. nov. and Nocardioides eburneoflavus sp. nov. Iolated from Soil.</title>
        <authorList>
            <person name="Roh S.G."/>
            <person name="Lee C."/>
            <person name="Kim M.-K."/>
            <person name="Kim S.B."/>
        </authorList>
    </citation>
    <scope>NUCLEOTIDE SEQUENCE [LARGE SCALE GENOMIC DNA]</scope>
    <source>
        <strain evidence="2 3">MMS17-SY207-3</strain>
    </source>
</reference>
<organism evidence="2 3">
    <name type="scientific">Nocardioides seonyuensis</name>
    <dbReference type="NCBI Taxonomy" id="2518371"/>
    <lineage>
        <taxon>Bacteria</taxon>
        <taxon>Bacillati</taxon>
        <taxon>Actinomycetota</taxon>
        <taxon>Actinomycetes</taxon>
        <taxon>Propionibacteriales</taxon>
        <taxon>Nocardioidaceae</taxon>
        <taxon>Nocardioides</taxon>
    </lineage>
</organism>
<gene>
    <name evidence="2" type="ORF">EXE58_02680</name>
</gene>
<name>A0A4P7ICX3_9ACTN</name>
<feature type="region of interest" description="Disordered" evidence="1">
    <location>
        <begin position="19"/>
        <end position="45"/>
    </location>
</feature>
<evidence type="ECO:0000313" key="3">
    <source>
        <dbReference type="Proteomes" id="UP000294853"/>
    </source>
</evidence>
<evidence type="ECO:0008006" key="4">
    <source>
        <dbReference type="Google" id="ProtNLM"/>
    </source>
</evidence>
<dbReference type="RefSeq" id="WP_135266453.1">
    <property type="nucleotide sequence ID" value="NZ_CP038436.1"/>
</dbReference>
<proteinExistence type="predicted"/>
<dbReference type="Proteomes" id="UP000294853">
    <property type="component" value="Chromosome"/>
</dbReference>
<dbReference type="KEGG" id="nsn:EXE58_02680"/>